<dbReference type="InterPro" id="IPR050595">
    <property type="entry name" value="Bact_response_regulator"/>
</dbReference>
<dbReference type="Pfam" id="PF12728">
    <property type="entry name" value="HTH_17"/>
    <property type="match status" value="1"/>
</dbReference>
<dbReference type="Gene3D" id="3.40.50.2300">
    <property type="match status" value="1"/>
</dbReference>
<name>A0A4R2N8Y8_9BURK</name>
<proteinExistence type="predicted"/>
<sequence length="228" mass="24549">MTLPDDCSTRDVAQVLGLAVRSVQLMVDRGELEAWKTPGGHRRIARASVERWLAQRQAGAVVVPGGSPLPDAALVPGAAPPPEKDLGQRVAHSGNRAAPAHPQRQRVLLIEDSTHFQTLVKLLMAHSFPEVDLHVADDGIVGLAMAGELQPDVLIVDILLPGIDGATLIARLRSHPQFQRSRLIVVTSLEPEQRAPYAFALAGLPVVHKPRLVQELPGLLSECLRLVA</sequence>
<evidence type="ECO:0000256" key="1">
    <source>
        <dbReference type="ARBA" id="ARBA00022553"/>
    </source>
</evidence>
<dbReference type="EMBL" id="SLXH01000012">
    <property type="protein sequence ID" value="TCP17467.1"/>
    <property type="molecule type" value="Genomic_DNA"/>
</dbReference>
<keyword evidence="1 2" id="KW-0597">Phosphoprotein</keyword>
<dbReference type="SMART" id="SM00448">
    <property type="entry name" value="REC"/>
    <property type="match status" value="1"/>
</dbReference>
<organism evidence="5 6">
    <name type="scientific">Simplicispira metamorpha</name>
    <dbReference type="NCBI Taxonomy" id="80881"/>
    <lineage>
        <taxon>Bacteria</taxon>
        <taxon>Pseudomonadati</taxon>
        <taxon>Pseudomonadota</taxon>
        <taxon>Betaproteobacteria</taxon>
        <taxon>Burkholderiales</taxon>
        <taxon>Comamonadaceae</taxon>
        <taxon>Simplicispira</taxon>
    </lineage>
</organism>
<protein>
    <submittedName>
        <fullName evidence="5">Excisionase family DNA binding protein</fullName>
    </submittedName>
</protein>
<dbReference type="InterPro" id="IPR010093">
    <property type="entry name" value="SinI_DNA-bd"/>
</dbReference>
<dbReference type="InterPro" id="IPR001789">
    <property type="entry name" value="Sig_transdc_resp-reg_receiver"/>
</dbReference>
<dbReference type="InterPro" id="IPR041657">
    <property type="entry name" value="HTH_17"/>
</dbReference>
<evidence type="ECO:0000313" key="6">
    <source>
        <dbReference type="Proteomes" id="UP000295182"/>
    </source>
</evidence>
<evidence type="ECO:0000259" key="4">
    <source>
        <dbReference type="PROSITE" id="PS50110"/>
    </source>
</evidence>
<gene>
    <name evidence="5" type="ORF">EV674_11223</name>
</gene>
<dbReference type="CDD" id="cd00156">
    <property type="entry name" value="REC"/>
    <property type="match status" value="1"/>
</dbReference>
<keyword evidence="6" id="KW-1185">Reference proteome</keyword>
<evidence type="ECO:0000256" key="2">
    <source>
        <dbReference type="PROSITE-ProRule" id="PRU00169"/>
    </source>
</evidence>
<dbReference type="GO" id="GO:0003677">
    <property type="term" value="F:DNA binding"/>
    <property type="evidence" value="ECO:0007669"/>
    <property type="project" value="InterPro"/>
</dbReference>
<dbReference type="SUPFAM" id="SSF52172">
    <property type="entry name" value="CheY-like"/>
    <property type="match status" value="1"/>
</dbReference>
<dbReference type="InterPro" id="IPR009061">
    <property type="entry name" value="DNA-bd_dom_put_sf"/>
</dbReference>
<dbReference type="GO" id="GO:0000160">
    <property type="term" value="P:phosphorelay signal transduction system"/>
    <property type="evidence" value="ECO:0007669"/>
    <property type="project" value="InterPro"/>
</dbReference>
<dbReference type="Gene3D" id="1.10.1660.10">
    <property type="match status" value="1"/>
</dbReference>
<dbReference type="NCBIfam" id="TIGR01764">
    <property type="entry name" value="excise"/>
    <property type="match status" value="1"/>
</dbReference>
<evidence type="ECO:0000256" key="3">
    <source>
        <dbReference type="SAM" id="MobiDB-lite"/>
    </source>
</evidence>
<feature type="modified residue" description="4-aspartylphosphate" evidence="2">
    <location>
        <position position="157"/>
    </location>
</feature>
<accession>A0A4R2N8Y8</accession>
<dbReference type="RefSeq" id="WP_241524919.1">
    <property type="nucleotide sequence ID" value="NZ_QXNC01000012.1"/>
</dbReference>
<dbReference type="PANTHER" id="PTHR44591:SF3">
    <property type="entry name" value="RESPONSE REGULATORY DOMAIN-CONTAINING PROTEIN"/>
    <property type="match status" value="1"/>
</dbReference>
<feature type="region of interest" description="Disordered" evidence="3">
    <location>
        <begin position="76"/>
        <end position="102"/>
    </location>
</feature>
<dbReference type="PANTHER" id="PTHR44591">
    <property type="entry name" value="STRESS RESPONSE REGULATOR PROTEIN 1"/>
    <property type="match status" value="1"/>
</dbReference>
<dbReference type="SUPFAM" id="SSF46955">
    <property type="entry name" value="Putative DNA-binding domain"/>
    <property type="match status" value="1"/>
</dbReference>
<feature type="domain" description="Response regulatory" evidence="4">
    <location>
        <begin position="106"/>
        <end position="224"/>
    </location>
</feature>
<dbReference type="InterPro" id="IPR011006">
    <property type="entry name" value="CheY-like_superfamily"/>
</dbReference>
<dbReference type="Pfam" id="PF00072">
    <property type="entry name" value="Response_reg"/>
    <property type="match status" value="1"/>
</dbReference>
<evidence type="ECO:0000313" key="5">
    <source>
        <dbReference type="EMBL" id="TCP17467.1"/>
    </source>
</evidence>
<dbReference type="Proteomes" id="UP000295182">
    <property type="component" value="Unassembled WGS sequence"/>
</dbReference>
<dbReference type="PROSITE" id="PS50110">
    <property type="entry name" value="RESPONSE_REGULATORY"/>
    <property type="match status" value="1"/>
</dbReference>
<dbReference type="AlphaFoldDB" id="A0A4R2N8Y8"/>
<comment type="caution">
    <text evidence="5">The sequence shown here is derived from an EMBL/GenBank/DDBJ whole genome shotgun (WGS) entry which is preliminary data.</text>
</comment>
<reference evidence="5 6" key="1">
    <citation type="submission" date="2019-03" db="EMBL/GenBank/DDBJ databases">
        <title>Genomic Encyclopedia of Type Strains, Phase IV (KMG-IV): sequencing the most valuable type-strain genomes for metagenomic binning, comparative biology and taxonomic classification.</title>
        <authorList>
            <person name="Goeker M."/>
        </authorList>
    </citation>
    <scope>NUCLEOTIDE SEQUENCE [LARGE SCALE GENOMIC DNA]</scope>
    <source>
        <strain evidence="5 6">DSM 1837</strain>
    </source>
</reference>